<keyword evidence="3" id="KW-1185">Reference proteome</keyword>
<organism evidence="2 3">
    <name type="scientific">Stegodyphus mimosarum</name>
    <name type="common">African social velvet spider</name>
    <dbReference type="NCBI Taxonomy" id="407821"/>
    <lineage>
        <taxon>Eukaryota</taxon>
        <taxon>Metazoa</taxon>
        <taxon>Ecdysozoa</taxon>
        <taxon>Arthropoda</taxon>
        <taxon>Chelicerata</taxon>
        <taxon>Arachnida</taxon>
        <taxon>Araneae</taxon>
        <taxon>Araneomorphae</taxon>
        <taxon>Entelegynae</taxon>
        <taxon>Eresoidea</taxon>
        <taxon>Eresidae</taxon>
        <taxon>Stegodyphus</taxon>
    </lineage>
</organism>
<dbReference type="GO" id="GO:0000350">
    <property type="term" value="P:generation of catalytic spliceosome for second transesterification step"/>
    <property type="evidence" value="ECO:0007669"/>
    <property type="project" value="InterPro"/>
</dbReference>
<protein>
    <submittedName>
        <fullName evidence="2">Pre-mRNA-splicing factor ISY1-like protein</fullName>
    </submittedName>
</protein>
<gene>
    <name evidence="2" type="ORF">X975_12392</name>
</gene>
<feature type="region of interest" description="Disordered" evidence="1">
    <location>
        <begin position="43"/>
        <end position="76"/>
    </location>
</feature>
<evidence type="ECO:0000256" key="1">
    <source>
        <dbReference type="SAM" id="MobiDB-lite"/>
    </source>
</evidence>
<dbReference type="Pfam" id="PF06246">
    <property type="entry name" value="Isy1"/>
    <property type="match status" value="1"/>
</dbReference>
<reference evidence="2 3" key="1">
    <citation type="submission" date="2013-11" db="EMBL/GenBank/DDBJ databases">
        <title>Genome sequencing of Stegodyphus mimosarum.</title>
        <authorList>
            <person name="Bechsgaard J."/>
        </authorList>
    </citation>
    <scope>NUCLEOTIDE SEQUENCE [LARGE SCALE GENOMIC DNA]</scope>
</reference>
<evidence type="ECO:0000313" key="3">
    <source>
        <dbReference type="Proteomes" id="UP000054359"/>
    </source>
</evidence>
<dbReference type="PANTHER" id="PTHR13021">
    <property type="entry name" value="PRE-MRNA-SPLICING FACTOR ISY1"/>
    <property type="match status" value="1"/>
</dbReference>
<dbReference type="STRING" id="407821.A0A087UJM8"/>
<dbReference type="EMBL" id="KK120124">
    <property type="protein sequence ID" value="KFM77567.1"/>
    <property type="molecule type" value="Genomic_DNA"/>
</dbReference>
<dbReference type="OrthoDB" id="1739576at2759"/>
<dbReference type="InterPro" id="IPR009360">
    <property type="entry name" value="Isy1"/>
</dbReference>
<dbReference type="Proteomes" id="UP000054359">
    <property type="component" value="Unassembled WGS sequence"/>
</dbReference>
<name>A0A087UJM8_STEMI</name>
<evidence type="ECO:0000313" key="2">
    <source>
        <dbReference type="EMBL" id="KFM77567.1"/>
    </source>
</evidence>
<dbReference type="AlphaFoldDB" id="A0A087UJM8"/>
<proteinExistence type="predicted"/>
<accession>A0A087UJM8</accession>
<sequence length="128" mass="14505">MMKNIDADYYGYRDDDDGILIPLEKARSEQLEKEAMEKWLSNKGNDANLGKEEEDIYAVQEEPVSDDETSIDDLSDEAGQPRFIAHVPVPTQQQIEDALIKKKKEELMQLYASSDIIKAVEETKALIG</sequence>
<feature type="compositionally biased region" description="Acidic residues" evidence="1">
    <location>
        <begin position="63"/>
        <end position="76"/>
    </location>
</feature>
<feature type="non-terminal residue" evidence="2">
    <location>
        <position position="128"/>
    </location>
</feature>